<proteinExistence type="predicted"/>
<gene>
    <name evidence="1" type="ORF">C8N28_1079</name>
</gene>
<reference evidence="1 2" key="1">
    <citation type="submission" date="2019-03" db="EMBL/GenBank/DDBJ databases">
        <title>Genomic Encyclopedia of Archaeal and Bacterial Type Strains, Phase II (KMG-II): from individual species to whole genera.</title>
        <authorList>
            <person name="Goeker M."/>
        </authorList>
    </citation>
    <scope>NUCLEOTIDE SEQUENCE [LARGE SCALE GENOMIC DNA]</scope>
    <source>
        <strain evidence="1 2">DSM 22554</strain>
    </source>
</reference>
<protein>
    <submittedName>
        <fullName evidence="1">Uncharacterized protein</fullName>
    </submittedName>
</protein>
<dbReference type="Proteomes" id="UP000294616">
    <property type="component" value="Unassembled WGS sequence"/>
</dbReference>
<evidence type="ECO:0000313" key="1">
    <source>
        <dbReference type="EMBL" id="TCK85765.1"/>
    </source>
</evidence>
<accession>A0A4R1M245</accession>
<dbReference type="AlphaFoldDB" id="A0A4R1M245"/>
<organism evidence="1 2">
    <name type="scientific">Albibacterium bauzanense</name>
    <dbReference type="NCBI Taxonomy" id="653929"/>
    <lineage>
        <taxon>Bacteria</taxon>
        <taxon>Pseudomonadati</taxon>
        <taxon>Bacteroidota</taxon>
        <taxon>Sphingobacteriia</taxon>
        <taxon>Sphingobacteriales</taxon>
        <taxon>Sphingobacteriaceae</taxon>
        <taxon>Albibacterium</taxon>
    </lineage>
</organism>
<dbReference type="OrthoDB" id="707631at2"/>
<evidence type="ECO:0000313" key="2">
    <source>
        <dbReference type="Proteomes" id="UP000294616"/>
    </source>
</evidence>
<name>A0A4R1M245_9SPHI</name>
<dbReference type="EMBL" id="SMGO01000001">
    <property type="protein sequence ID" value="TCK85765.1"/>
    <property type="molecule type" value="Genomic_DNA"/>
</dbReference>
<comment type="caution">
    <text evidence="1">The sequence shown here is derived from an EMBL/GenBank/DDBJ whole genome shotgun (WGS) entry which is preliminary data.</text>
</comment>
<keyword evidence="2" id="KW-1185">Reference proteome</keyword>
<dbReference type="RefSeq" id="WP_132222226.1">
    <property type="nucleotide sequence ID" value="NZ_SMGO01000001.1"/>
</dbReference>
<sequence>MDDNIKMNAYALRNENFIDTVDVSCPKCGTRALVMGGQPFGIIKEYEDQVRFSCISCGYAVKYSNTPESTFYTNSSGVKKSGRILIMNAPCDPFFGFGVWYYIETRYGSLWAYNELHLSVIENYIANPQRSRNGLPNQNNSIASRLPQWAKDAKNREYLLKMINRFKSK</sequence>